<dbReference type="PANTHER" id="PTHR35719:SF5">
    <property type="entry name" value="T6K12.7 PROTEIN"/>
    <property type="match status" value="1"/>
</dbReference>
<feature type="compositionally biased region" description="Acidic residues" evidence="1">
    <location>
        <begin position="175"/>
        <end position="185"/>
    </location>
</feature>
<protein>
    <submittedName>
        <fullName evidence="2">Uncharacterized protein</fullName>
    </submittedName>
</protein>
<evidence type="ECO:0000256" key="1">
    <source>
        <dbReference type="SAM" id="MobiDB-lite"/>
    </source>
</evidence>
<sequence>MELKQLEIRQPKLCFNPPLPRTPTSHLYTQCLYLFPNSNLYLFSPLRNVQAQYRRWDSNAESFRAQNFNFNPEPNKNDDEDDEAGQWLEVLEELIDGAWIIPVFRSFGWTLPAIISSLLITSGPKAFLMALAVPLGQSILSLAFQKIVGKKSKPKRKARTRRKPRTRPARNVRFEEEEEKEEEEAKEGSRNDSMGYQTWVGGNDVRDDSDSQSSPRFGGWDDLDRQSKSYKGSDKNFAQNTDRPQRSKLSRGRRKGETPLLLRLLIAVFPFLGSWTKIL</sequence>
<name>A0AAF0Y0P8_DAUCS</name>
<dbReference type="EMBL" id="CP093351">
    <property type="protein sequence ID" value="WOH16199.1"/>
    <property type="molecule type" value="Genomic_DNA"/>
</dbReference>
<proteinExistence type="predicted"/>
<reference evidence="2" key="2">
    <citation type="submission" date="2022-03" db="EMBL/GenBank/DDBJ databases">
        <title>Draft title - Genomic analysis of global carrot germplasm unveils the trajectory of domestication and the origin of high carotenoid orange carrot.</title>
        <authorList>
            <person name="Iorizzo M."/>
            <person name="Ellison S."/>
            <person name="Senalik D."/>
            <person name="Macko-Podgorni A."/>
            <person name="Grzebelus D."/>
            <person name="Bostan H."/>
            <person name="Rolling W."/>
            <person name="Curaba J."/>
            <person name="Simon P."/>
        </authorList>
    </citation>
    <scope>NUCLEOTIDE SEQUENCE</scope>
    <source>
        <tissue evidence="2">Leaf</tissue>
    </source>
</reference>
<evidence type="ECO:0000313" key="3">
    <source>
        <dbReference type="Proteomes" id="UP000077755"/>
    </source>
</evidence>
<feature type="compositionally biased region" description="Basic residues" evidence="1">
    <location>
        <begin position="151"/>
        <end position="170"/>
    </location>
</feature>
<feature type="region of interest" description="Disordered" evidence="1">
    <location>
        <begin position="151"/>
        <end position="254"/>
    </location>
</feature>
<organism evidence="2 3">
    <name type="scientific">Daucus carota subsp. sativus</name>
    <name type="common">Carrot</name>
    <dbReference type="NCBI Taxonomy" id="79200"/>
    <lineage>
        <taxon>Eukaryota</taxon>
        <taxon>Viridiplantae</taxon>
        <taxon>Streptophyta</taxon>
        <taxon>Embryophyta</taxon>
        <taxon>Tracheophyta</taxon>
        <taxon>Spermatophyta</taxon>
        <taxon>Magnoliopsida</taxon>
        <taxon>eudicotyledons</taxon>
        <taxon>Gunneridae</taxon>
        <taxon>Pentapetalae</taxon>
        <taxon>asterids</taxon>
        <taxon>campanulids</taxon>
        <taxon>Apiales</taxon>
        <taxon>Apiaceae</taxon>
        <taxon>Apioideae</taxon>
        <taxon>Scandiceae</taxon>
        <taxon>Daucinae</taxon>
        <taxon>Daucus</taxon>
        <taxon>Daucus sect. Daucus</taxon>
    </lineage>
</organism>
<feature type="compositionally biased region" description="Basic and acidic residues" evidence="1">
    <location>
        <begin position="222"/>
        <end position="234"/>
    </location>
</feature>
<reference evidence="2" key="1">
    <citation type="journal article" date="2016" name="Nat. Genet.">
        <title>A high-quality carrot genome assembly provides new insights into carotenoid accumulation and asterid genome evolution.</title>
        <authorList>
            <person name="Iorizzo M."/>
            <person name="Ellison S."/>
            <person name="Senalik D."/>
            <person name="Zeng P."/>
            <person name="Satapoomin P."/>
            <person name="Huang J."/>
            <person name="Bowman M."/>
            <person name="Iovene M."/>
            <person name="Sanseverino W."/>
            <person name="Cavagnaro P."/>
            <person name="Yildiz M."/>
            <person name="Macko-Podgorni A."/>
            <person name="Moranska E."/>
            <person name="Grzebelus E."/>
            <person name="Grzebelus D."/>
            <person name="Ashrafi H."/>
            <person name="Zheng Z."/>
            <person name="Cheng S."/>
            <person name="Spooner D."/>
            <person name="Van Deynze A."/>
            <person name="Simon P."/>
        </authorList>
    </citation>
    <scope>NUCLEOTIDE SEQUENCE</scope>
    <source>
        <tissue evidence="2">Leaf</tissue>
    </source>
</reference>
<dbReference type="KEGG" id="dcr:108200688"/>
<dbReference type="Proteomes" id="UP000077755">
    <property type="component" value="Chromosome 9"/>
</dbReference>
<evidence type="ECO:0000313" key="2">
    <source>
        <dbReference type="EMBL" id="WOH16199.1"/>
    </source>
</evidence>
<keyword evidence="3" id="KW-1185">Reference proteome</keyword>
<dbReference type="AlphaFoldDB" id="A0AAF0Y0P8"/>
<dbReference type="PANTHER" id="PTHR35719">
    <property type="entry name" value="OS01G0680600 PROTEIN"/>
    <property type="match status" value="1"/>
</dbReference>
<gene>
    <name evidence="2" type="ORF">DCAR_0935748</name>
</gene>
<accession>A0AAF0Y0P8</accession>